<sequence length="287" mass="31947">MPSLRDYRRRIKSLQSTQKICQAMKAVATAKMAKAQAALLAARPYSRHLREVLARLARAAGDVRHPLLAVREPRKVCYVVMTADRGLCGGFNSNLLRLAMREIGACTGEVALIAVGRKGRNFFRFRRMAMDAEFTGLGEEIRFAYAREIAKVIINKYSAGEYDAVYLIYPQFINILVQRPIAQKVLPIEPPTEEPKAKGPEPLYIFEPSAEGVLCDLLPKYVETAIFHALLELKAGEHSARMTAMDAATKNTEDLIARLTLKMNRVRQESITKELLDIVGGAAALES</sequence>
<evidence type="ECO:0000256" key="8">
    <source>
        <dbReference type="ARBA" id="ARBA00023196"/>
    </source>
</evidence>
<proteinExistence type="inferred from homology"/>
<evidence type="ECO:0000313" key="12">
    <source>
        <dbReference type="Proteomes" id="UP000256329"/>
    </source>
</evidence>
<dbReference type="HAMAP" id="MF_00815">
    <property type="entry name" value="ATP_synth_gamma_bact"/>
    <property type="match status" value="1"/>
</dbReference>
<comment type="subcellular location">
    <subcellularLocation>
        <location evidence="10">Cell membrane</location>
        <topology evidence="10">Peripheral membrane protein</topology>
    </subcellularLocation>
    <subcellularLocation>
        <location evidence="2">Membrane</location>
        <topology evidence="2">Peripheral membrane protein</topology>
    </subcellularLocation>
</comment>
<dbReference type="GO" id="GO:0042777">
    <property type="term" value="P:proton motive force-driven plasma membrane ATP synthesis"/>
    <property type="evidence" value="ECO:0007669"/>
    <property type="project" value="UniProtKB-UniRule"/>
</dbReference>
<dbReference type="InterPro" id="IPR023632">
    <property type="entry name" value="ATP_synth_F1_gsu_CS"/>
</dbReference>
<evidence type="ECO:0000256" key="3">
    <source>
        <dbReference type="ARBA" id="ARBA00007681"/>
    </source>
</evidence>
<keyword evidence="4 10" id="KW-0813">Transport</keyword>
<evidence type="ECO:0000256" key="7">
    <source>
        <dbReference type="ARBA" id="ARBA00023136"/>
    </source>
</evidence>
<evidence type="ECO:0000256" key="1">
    <source>
        <dbReference type="ARBA" id="ARBA00003456"/>
    </source>
</evidence>
<dbReference type="Gene3D" id="1.10.287.80">
    <property type="entry name" value="ATP synthase, gamma subunit, helix hairpin domain"/>
    <property type="match status" value="1"/>
</dbReference>
<keyword evidence="6 10" id="KW-0406">Ion transport</keyword>
<evidence type="ECO:0000256" key="10">
    <source>
        <dbReference type="HAMAP-Rule" id="MF_00815"/>
    </source>
</evidence>
<reference evidence="11 12" key="1">
    <citation type="submission" date="2018-08" db="EMBL/GenBank/DDBJ databases">
        <title>Form III RuBisCO-mediated autotrophy in Thermodesulfobium bacteria.</title>
        <authorList>
            <person name="Toshchakov S.V."/>
            <person name="Kublanov I.V."/>
            <person name="Frolov E."/>
            <person name="Bonch-Osmolovskaya E.A."/>
            <person name="Tourova T.P."/>
            <person name="Chernych N.A."/>
            <person name="Lebedinsky A.V."/>
        </authorList>
    </citation>
    <scope>NUCLEOTIDE SEQUENCE [LARGE SCALE GENOMIC DNA]</scope>
    <source>
        <strain evidence="11 12">SR</strain>
    </source>
</reference>
<keyword evidence="10" id="KW-1003">Cell membrane</keyword>
<dbReference type="OrthoDB" id="9812769at2"/>
<comment type="function">
    <text evidence="1 10">Produces ATP from ADP in the presence of a proton gradient across the membrane. The gamma chain is believed to be important in regulating ATPase activity and the flow of protons through the CF(0) complex.</text>
</comment>
<dbReference type="PRINTS" id="PR00126">
    <property type="entry name" value="ATPASEGAMMA"/>
</dbReference>
<evidence type="ECO:0000256" key="5">
    <source>
        <dbReference type="ARBA" id="ARBA00022781"/>
    </source>
</evidence>
<evidence type="ECO:0000256" key="4">
    <source>
        <dbReference type="ARBA" id="ARBA00022448"/>
    </source>
</evidence>
<gene>
    <name evidence="10" type="primary">atpG</name>
    <name evidence="11" type="ORF">DXX99_00175</name>
</gene>
<dbReference type="Proteomes" id="UP000256329">
    <property type="component" value="Unassembled WGS sequence"/>
</dbReference>
<evidence type="ECO:0000256" key="2">
    <source>
        <dbReference type="ARBA" id="ARBA00004170"/>
    </source>
</evidence>
<dbReference type="GO" id="GO:0005886">
    <property type="term" value="C:plasma membrane"/>
    <property type="evidence" value="ECO:0007669"/>
    <property type="project" value="UniProtKB-SubCell"/>
</dbReference>
<dbReference type="PANTHER" id="PTHR11693">
    <property type="entry name" value="ATP SYNTHASE GAMMA CHAIN"/>
    <property type="match status" value="1"/>
</dbReference>
<dbReference type="InterPro" id="IPR035968">
    <property type="entry name" value="ATP_synth_F1_ATPase_gsu"/>
</dbReference>
<evidence type="ECO:0000256" key="9">
    <source>
        <dbReference type="ARBA" id="ARBA00023310"/>
    </source>
</evidence>
<name>A0A3D8P6N5_9THEO</name>
<dbReference type="GO" id="GO:0045259">
    <property type="term" value="C:proton-transporting ATP synthase complex"/>
    <property type="evidence" value="ECO:0007669"/>
    <property type="project" value="UniProtKB-KW"/>
</dbReference>
<dbReference type="InterPro" id="IPR000131">
    <property type="entry name" value="ATP_synth_F1_gsu"/>
</dbReference>
<protein>
    <recommendedName>
        <fullName evidence="10">ATP synthase gamma chain</fullName>
    </recommendedName>
    <alternativeName>
        <fullName evidence="10">ATP synthase F1 sector gamma subunit</fullName>
    </alternativeName>
    <alternativeName>
        <fullName evidence="10">F-ATPase gamma subunit</fullName>
    </alternativeName>
</protein>
<dbReference type="AlphaFoldDB" id="A0A3D8P6N5"/>
<keyword evidence="9 10" id="KW-0066">ATP synthesis</keyword>
<dbReference type="PROSITE" id="PS00153">
    <property type="entry name" value="ATPASE_GAMMA"/>
    <property type="match status" value="1"/>
</dbReference>
<dbReference type="Gene3D" id="3.40.1380.10">
    <property type="match status" value="1"/>
</dbReference>
<evidence type="ECO:0000256" key="6">
    <source>
        <dbReference type="ARBA" id="ARBA00023065"/>
    </source>
</evidence>
<organism evidence="11 12">
    <name type="scientific">Ammonifex thiophilus</name>
    <dbReference type="NCBI Taxonomy" id="444093"/>
    <lineage>
        <taxon>Bacteria</taxon>
        <taxon>Bacillati</taxon>
        <taxon>Bacillota</taxon>
        <taxon>Clostridia</taxon>
        <taxon>Thermoanaerobacterales</taxon>
        <taxon>Thermoanaerobacteraceae</taxon>
        <taxon>Ammonifex</taxon>
    </lineage>
</organism>
<dbReference type="GO" id="GO:0046933">
    <property type="term" value="F:proton-transporting ATP synthase activity, rotational mechanism"/>
    <property type="evidence" value="ECO:0007669"/>
    <property type="project" value="UniProtKB-UniRule"/>
</dbReference>
<comment type="similarity">
    <text evidence="3 10">Belongs to the ATPase gamma chain family.</text>
</comment>
<dbReference type="RefSeq" id="WP_115791510.1">
    <property type="nucleotide sequence ID" value="NZ_QSLN01000001.1"/>
</dbReference>
<dbReference type="SUPFAM" id="SSF52943">
    <property type="entry name" value="ATP synthase (F1-ATPase), gamma subunit"/>
    <property type="match status" value="1"/>
</dbReference>
<keyword evidence="7 10" id="KW-0472">Membrane</keyword>
<dbReference type="NCBIfam" id="TIGR01146">
    <property type="entry name" value="ATPsyn_F1gamma"/>
    <property type="match status" value="1"/>
</dbReference>
<dbReference type="GO" id="GO:0005524">
    <property type="term" value="F:ATP binding"/>
    <property type="evidence" value="ECO:0007669"/>
    <property type="project" value="UniProtKB-UniRule"/>
</dbReference>
<comment type="subunit">
    <text evidence="10">F-type ATPases have 2 components, CF(1) - the catalytic core - and CF(0) - the membrane proton channel. CF(1) has five subunits: alpha(3), beta(3), gamma(1), delta(1), epsilon(1). CF(0) has three main subunits: a, b and c.</text>
</comment>
<keyword evidence="8 10" id="KW-0139">CF(1)</keyword>
<dbReference type="CDD" id="cd12151">
    <property type="entry name" value="F1-ATPase_gamma"/>
    <property type="match status" value="1"/>
</dbReference>
<dbReference type="Pfam" id="PF00231">
    <property type="entry name" value="ATP-synt"/>
    <property type="match status" value="1"/>
</dbReference>
<comment type="caution">
    <text evidence="11">The sequence shown here is derived from an EMBL/GenBank/DDBJ whole genome shotgun (WGS) entry which is preliminary data.</text>
</comment>
<keyword evidence="12" id="KW-1185">Reference proteome</keyword>
<evidence type="ECO:0000313" key="11">
    <source>
        <dbReference type="EMBL" id="RDV84512.1"/>
    </source>
</evidence>
<accession>A0A3D8P6N5</accession>
<dbReference type="EMBL" id="QSLN01000001">
    <property type="protein sequence ID" value="RDV84512.1"/>
    <property type="molecule type" value="Genomic_DNA"/>
</dbReference>
<keyword evidence="5 10" id="KW-0375">Hydrogen ion transport</keyword>
<dbReference type="PANTHER" id="PTHR11693:SF22">
    <property type="entry name" value="ATP SYNTHASE SUBUNIT GAMMA, MITOCHONDRIAL"/>
    <property type="match status" value="1"/>
</dbReference>